<proteinExistence type="predicted"/>
<dbReference type="Proteomes" id="UP000678499">
    <property type="component" value="Unassembled WGS sequence"/>
</dbReference>
<feature type="region of interest" description="Disordered" evidence="2">
    <location>
        <begin position="201"/>
        <end position="229"/>
    </location>
</feature>
<feature type="compositionally biased region" description="Pro residues" evidence="2">
    <location>
        <begin position="216"/>
        <end position="228"/>
    </location>
</feature>
<name>A0A7R9GI21_9CRUS</name>
<organism evidence="3">
    <name type="scientific">Notodromas monacha</name>
    <dbReference type="NCBI Taxonomy" id="399045"/>
    <lineage>
        <taxon>Eukaryota</taxon>
        <taxon>Metazoa</taxon>
        <taxon>Ecdysozoa</taxon>
        <taxon>Arthropoda</taxon>
        <taxon>Crustacea</taxon>
        <taxon>Oligostraca</taxon>
        <taxon>Ostracoda</taxon>
        <taxon>Podocopa</taxon>
        <taxon>Podocopida</taxon>
        <taxon>Cypridocopina</taxon>
        <taxon>Cypridoidea</taxon>
        <taxon>Cyprididae</taxon>
        <taxon>Notodromas</taxon>
    </lineage>
</organism>
<feature type="coiled-coil region" evidence="1">
    <location>
        <begin position="308"/>
        <end position="335"/>
    </location>
</feature>
<accession>A0A7R9GI21</accession>
<dbReference type="EMBL" id="OA885372">
    <property type="protein sequence ID" value="CAD7281975.1"/>
    <property type="molecule type" value="Genomic_DNA"/>
</dbReference>
<gene>
    <name evidence="3" type="ORF">NMOB1V02_LOCUS9608</name>
</gene>
<sequence length="880" mass="98823">MQQQQKRGLSGQRVTPREQGIVGQAAFAKIHFCVSLEFWICFSDDDCDLKTQYCNKICLCRRGFEPAGIQSPSSCIPSDPMSRCYICSETAISTDSCTHFLGEAVNCPPVITGEGKTGCFISLDSLGMVRERGCGSVYGSWTEMNFREPCVIVSETPFRLKCTCMNSYCNDFTGKLEVSVCDTEELKEIGKRSIKGLVDAQREWRHGQQPSTPQRTPKPTPPRNPPKIPAEAHKFIKCVKIRGENPCPGIQPARCTVMSSDCMDKVATETITKIKCALQEKGASLYGIPGDISMNYIHLFGQEVWCERSKVSLELRELRRMLAEAEKEAEEAFQCSENAMKGICPGAGERIDALIGDYKRIQGCLKHLRDRRVALHKKARELCKTLTSSTEVLYEPLGIGIRALLARRGGHSPMDSMFSNLATDMARSAETLFSGQEMTKCRNFFSEVGQWAIGLLQSAAWASVSMCEWLQLRGPQFPGLPKAVTSDGDEERIPADEKEWLYADGPSLPKRPTAYRQWAVSRDAYLLYSEASHFREASYCLLVSHGFTSAEAALAVPAFPEKHRKKILERRVNEDYLNGEVDAWRGRWVVQAAILSRRFSGVKSIRNSIITHKHTSWKEHSLRWHTHTPHKIATLAVLIADDDDAILIKGSIIHTSSSNSKSTTLVPSSCSCTTTIIITCFQSIRRRGLTFAHPLSPTLGLHHNLIIEPQTAQWPGQKAPPVAPQWLRQPLRSPPLHHIHQHHNNGQDQTRHQHCQKHHLPTLGQCKHAEWEHEEHDDQIRHCEPPVLCCDVSQHLGQSHRPPHGWYHRAACRESLMWSGPAARAARTAVDVVPTLEPRHRGYMRSRVTRPMPANGVRAEVKTELDWTRKVMMAPNAMAM</sequence>
<protein>
    <submittedName>
        <fullName evidence="3">Uncharacterized protein</fullName>
    </submittedName>
</protein>
<keyword evidence="4" id="KW-1185">Reference proteome</keyword>
<keyword evidence="1" id="KW-0175">Coiled coil</keyword>
<evidence type="ECO:0000256" key="2">
    <source>
        <dbReference type="SAM" id="MobiDB-lite"/>
    </source>
</evidence>
<dbReference type="EMBL" id="CAJPEX010003335">
    <property type="protein sequence ID" value="CAG0922127.1"/>
    <property type="molecule type" value="Genomic_DNA"/>
</dbReference>
<evidence type="ECO:0000256" key="1">
    <source>
        <dbReference type="SAM" id="Coils"/>
    </source>
</evidence>
<evidence type="ECO:0000313" key="3">
    <source>
        <dbReference type="EMBL" id="CAD7281975.1"/>
    </source>
</evidence>
<evidence type="ECO:0000313" key="4">
    <source>
        <dbReference type="Proteomes" id="UP000678499"/>
    </source>
</evidence>
<dbReference type="AlphaFoldDB" id="A0A7R9GI21"/>
<reference evidence="3" key="1">
    <citation type="submission" date="2020-11" db="EMBL/GenBank/DDBJ databases">
        <authorList>
            <person name="Tran Van P."/>
        </authorList>
    </citation>
    <scope>NUCLEOTIDE SEQUENCE</scope>
</reference>